<evidence type="ECO:0000256" key="3">
    <source>
        <dbReference type="ARBA" id="ARBA00022475"/>
    </source>
</evidence>
<reference evidence="8" key="1">
    <citation type="journal article" date="2023" name="Plant J.">
        <title>Genome sequences and population genomics provide insights into the demographic history, inbreeding, and mutation load of two 'living fossil' tree species of Dipteronia.</title>
        <authorList>
            <person name="Feng Y."/>
            <person name="Comes H.P."/>
            <person name="Chen J."/>
            <person name="Zhu S."/>
            <person name="Lu R."/>
            <person name="Zhang X."/>
            <person name="Li P."/>
            <person name="Qiu J."/>
            <person name="Olsen K.M."/>
            <person name="Qiu Y."/>
        </authorList>
    </citation>
    <scope>NUCLEOTIDE SEQUENCE</scope>
    <source>
        <strain evidence="8">NBL</strain>
    </source>
</reference>
<evidence type="ECO:0000256" key="1">
    <source>
        <dbReference type="ARBA" id="ARBA00004236"/>
    </source>
</evidence>
<dbReference type="PANTHER" id="PTHR34145">
    <property type="entry name" value="OS02G0105600 PROTEIN"/>
    <property type="match status" value="1"/>
</dbReference>
<dbReference type="GO" id="GO:0005829">
    <property type="term" value="C:cytosol"/>
    <property type="evidence" value="ECO:0007669"/>
    <property type="project" value="UniProtKB-SubCell"/>
</dbReference>
<dbReference type="InterPro" id="IPR055357">
    <property type="entry name" value="LRR_At1g61320_AtMIF1"/>
</dbReference>
<dbReference type="GO" id="GO:0007017">
    <property type="term" value="P:microtubule-based process"/>
    <property type="evidence" value="ECO:0007669"/>
    <property type="project" value="InterPro"/>
</dbReference>
<keyword evidence="5" id="KW-0472">Membrane</keyword>
<dbReference type="CDD" id="cd22160">
    <property type="entry name" value="F-box_AtFBL13-like"/>
    <property type="match status" value="1"/>
</dbReference>
<evidence type="ECO:0000259" key="7">
    <source>
        <dbReference type="PROSITE" id="PS50181"/>
    </source>
</evidence>
<dbReference type="Gene3D" id="1.20.1280.50">
    <property type="match status" value="1"/>
</dbReference>
<name>A0AAE0E9G2_9ROSI</name>
<dbReference type="InterPro" id="IPR053781">
    <property type="entry name" value="F-box_AtFBL13-like"/>
</dbReference>
<organism evidence="8 9">
    <name type="scientific">Dipteronia sinensis</name>
    <dbReference type="NCBI Taxonomy" id="43782"/>
    <lineage>
        <taxon>Eukaryota</taxon>
        <taxon>Viridiplantae</taxon>
        <taxon>Streptophyta</taxon>
        <taxon>Embryophyta</taxon>
        <taxon>Tracheophyta</taxon>
        <taxon>Spermatophyta</taxon>
        <taxon>Magnoliopsida</taxon>
        <taxon>eudicotyledons</taxon>
        <taxon>Gunneridae</taxon>
        <taxon>Pentapetalae</taxon>
        <taxon>rosids</taxon>
        <taxon>malvids</taxon>
        <taxon>Sapindales</taxon>
        <taxon>Sapindaceae</taxon>
        <taxon>Hippocastanoideae</taxon>
        <taxon>Acereae</taxon>
        <taxon>Dipteronia</taxon>
    </lineage>
</organism>
<protein>
    <recommendedName>
        <fullName evidence="7">F-box domain-containing protein</fullName>
    </recommendedName>
</protein>
<keyword evidence="3" id="KW-1003">Cell membrane</keyword>
<dbReference type="SUPFAM" id="SSF52047">
    <property type="entry name" value="RNI-like"/>
    <property type="match status" value="1"/>
</dbReference>
<dbReference type="Pfam" id="PF24758">
    <property type="entry name" value="LRR_At5g56370"/>
    <property type="match status" value="1"/>
</dbReference>
<dbReference type="InterPro" id="IPR037177">
    <property type="entry name" value="DLC_sf"/>
</dbReference>
<dbReference type="AlphaFoldDB" id="A0AAE0E9G2"/>
<dbReference type="SMART" id="SM01375">
    <property type="entry name" value="Dynein_light"/>
    <property type="match status" value="1"/>
</dbReference>
<dbReference type="Proteomes" id="UP001281410">
    <property type="component" value="Unassembled WGS sequence"/>
</dbReference>
<dbReference type="Pfam" id="PF23622">
    <property type="entry name" value="LRR_At1g61320_AtMIF1"/>
    <property type="match status" value="1"/>
</dbReference>
<dbReference type="InterPro" id="IPR001372">
    <property type="entry name" value="Dynein_light_chain_typ-1/2"/>
</dbReference>
<dbReference type="PROSITE" id="PS50181">
    <property type="entry name" value="FBOX"/>
    <property type="match status" value="1"/>
</dbReference>
<evidence type="ECO:0000256" key="4">
    <source>
        <dbReference type="ARBA" id="ARBA00022490"/>
    </source>
</evidence>
<dbReference type="InterPro" id="IPR055411">
    <property type="entry name" value="LRR_FXL15/At3g58940/PEG3-like"/>
</dbReference>
<keyword evidence="9" id="KW-1185">Reference proteome</keyword>
<dbReference type="Pfam" id="PF09790">
    <property type="entry name" value="Hyccin"/>
    <property type="match status" value="1"/>
</dbReference>
<evidence type="ECO:0000256" key="5">
    <source>
        <dbReference type="ARBA" id="ARBA00023136"/>
    </source>
</evidence>
<comment type="caution">
    <text evidence="8">The sequence shown here is derived from an EMBL/GenBank/DDBJ whole genome shotgun (WGS) entry which is preliminary data.</text>
</comment>
<dbReference type="GO" id="GO:0030286">
    <property type="term" value="C:dynein complex"/>
    <property type="evidence" value="ECO:0007669"/>
    <property type="project" value="InterPro"/>
</dbReference>
<evidence type="ECO:0000256" key="6">
    <source>
        <dbReference type="ARBA" id="ARBA00034482"/>
    </source>
</evidence>
<proteinExistence type="inferred from homology"/>
<evidence type="ECO:0000256" key="2">
    <source>
        <dbReference type="ARBA" id="ARBA00004514"/>
    </source>
</evidence>
<dbReference type="Pfam" id="PF01221">
    <property type="entry name" value="Dynein_light"/>
    <property type="match status" value="1"/>
</dbReference>
<evidence type="ECO:0000313" key="9">
    <source>
        <dbReference type="Proteomes" id="UP001281410"/>
    </source>
</evidence>
<dbReference type="FunFam" id="3.30.740.10:FF:000004">
    <property type="entry name" value="Dynein light chain"/>
    <property type="match status" value="1"/>
</dbReference>
<dbReference type="GO" id="GO:0005886">
    <property type="term" value="C:plasma membrane"/>
    <property type="evidence" value="ECO:0007669"/>
    <property type="project" value="UniProtKB-SubCell"/>
</dbReference>
<dbReference type="SUPFAM" id="SSF54648">
    <property type="entry name" value="DLC"/>
    <property type="match status" value="1"/>
</dbReference>
<dbReference type="EMBL" id="JANJYJ010000004">
    <property type="protein sequence ID" value="KAK3219834.1"/>
    <property type="molecule type" value="Genomic_DNA"/>
</dbReference>
<dbReference type="InterPro" id="IPR036047">
    <property type="entry name" value="F-box-like_dom_sf"/>
</dbReference>
<comment type="similarity">
    <text evidence="6">Belongs to the Hyccin family.</text>
</comment>
<keyword evidence="4" id="KW-0963">Cytoplasm</keyword>
<dbReference type="SUPFAM" id="SSF81383">
    <property type="entry name" value="F-box domain"/>
    <property type="match status" value="1"/>
</dbReference>
<gene>
    <name evidence="8" type="ORF">Dsin_013804</name>
</gene>
<feature type="domain" description="F-box" evidence="7">
    <location>
        <begin position="192"/>
        <end position="244"/>
    </location>
</feature>
<dbReference type="Gene3D" id="3.80.10.10">
    <property type="entry name" value="Ribonuclease Inhibitor"/>
    <property type="match status" value="1"/>
</dbReference>
<evidence type="ECO:0000313" key="8">
    <source>
        <dbReference type="EMBL" id="KAK3219834.1"/>
    </source>
</evidence>
<dbReference type="InterPro" id="IPR053772">
    <property type="entry name" value="At1g61320/At1g61330-like"/>
</dbReference>
<accession>A0AAE0E9G2</accession>
<sequence length="574" mass="65877">MLEGKALIQDTDMPVKMQMQAMACASQALDLYDVIDCKSIAAHIKKEFDRRYGGGWQCVVGSQFGCFFTHSKGSFIYFTLETLQVVIFKDLSQPSLYHTPRHKVPIKDSKSAGIGILSPILDPQIVVKSTMRASILGTAFECYYKHIYDISTWSKLEFCKSTTVSVGQNCYCQSKLDFDGLKIKSKRNFNSMDRFSELPDYIIHQIMSYLPTEESAQTSILSKRWKGLYASYPILDFPDFYTGFSSGKYRTNKFIEFVDASFLRFCQQKLPMQKFRLSIDGFDDLKGSFSFFDKWIRLAIEKKVEELDFSVQAHRRPMYTLPQEIFSAKSMTTLKLGSCKLENPFIMHSLKSLSLKEACINEEVLQKITSQCTSLEDLFLSSCYGFTNICLYNACKLKIINMQNYSWNLQSIKIVVPSLQHFIFCSQYKRDPIVIDMAGCPNLKLLKLQNVGFTEQKFHELISKFPLLEDLNVSRCDPLEQIKISSHLLKKFSIGYCYRMKAIDIDAPNLLSFTYDLTCPIPVFSINAPILWKVGFVHQIPVFNIKEFLNSSNQIEYLSFYVDGDKVISMNSVL</sequence>
<dbReference type="InterPro" id="IPR018619">
    <property type="entry name" value="Hyccin"/>
</dbReference>
<comment type="subcellular location">
    <subcellularLocation>
        <location evidence="1">Cell membrane</location>
    </subcellularLocation>
    <subcellularLocation>
        <location evidence="2">Cytoplasm</location>
        <location evidence="2">Cytosol</location>
    </subcellularLocation>
</comment>
<dbReference type="PANTHER" id="PTHR34145:SF28">
    <property type="entry name" value="F-BOX DOMAIN-CONTAINING PROTEIN"/>
    <property type="match status" value="1"/>
</dbReference>
<dbReference type="Gene3D" id="3.30.740.10">
    <property type="entry name" value="Protein Inhibitor Of Neuronal Nitric Oxide Synthase"/>
    <property type="match status" value="1"/>
</dbReference>
<dbReference type="InterPro" id="IPR001810">
    <property type="entry name" value="F-box_dom"/>
</dbReference>
<dbReference type="Pfam" id="PF00646">
    <property type="entry name" value="F-box"/>
    <property type="match status" value="1"/>
</dbReference>
<dbReference type="InterPro" id="IPR032675">
    <property type="entry name" value="LRR_dom_sf"/>
</dbReference>